<dbReference type="EMBL" id="JAFCMP010000135">
    <property type="protein sequence ID" value="KAG5185352.1"/>
    <property type="molecule type" value="Genomic_DNA"/>
</dbReference>
<sequence length="152" mass="16717">MPRRRCRTRVSVCFLAAAAVALRTREEGLAVADVAWGGGVCVRLAVCTDACVAVCICALRGANVRATHSLPSHELRRYPLLRHRDRALVRAPEQCIMRLNGICSCRSTRRAPQSRAPLHRGALGPRVLKTRRSVPLQALSERDACRQPPLSC</sequence>
<evidence type="ECO:0000313" key="1">
    <source>
        <dbReference type="EMBL" id="KAG5185352.1"/>
    </source>
</evidence>
<comment type="caution">
    <text evidence="1">The sequence shown here is derived from an EMBL/GenBank/DDBJ whole genome shotgun (WGS) entry which is preliminary data.</text>
</comment>
<dbReference type="AlphaFoldDB" id="A0A836CGS9"/>
<dbReference type="Proteomes" id="UP000664859">
    <property type="component" value="Unassembled WGS sequence"/>
</dbReference>
<protein>
    <submittedName>
        <fullName evidence="1">Uncharacterized protein</fullName>
    </submittedName>
</protein>
<organism evidence="1 2">
    <name type="scientific">Tribonema minus</name>
    <dbReference type="NCBI Taxonomy" id="303371"/>
    <lineage>
        <taxon>Eukaryota</taxon>
        <taxon>Sar</taxon>
        <taxon>Stramenopiles</taxon>
        <taxon>Ochrophyta</taxon>
        <taxon>PX clade</taxon>
        <taxon>Xanthophyceae</taxon>
        <taxon>Tribonematales</taxon>
        <taxon>Tribonemataceae</taxon>
        <taxon>Tribonema</taxon>
    </lineage>
</organism>
<keyword evidence="2" id="KW-1185">Reference proteome</keyword>
<name>A0A836CGS9_9STRA</name>
<proteinExistence type="predicted"/>
<accession>A0A836CGS9</accession>
<evidence type="ECO:0000313" key="2">
    <source>
        <dbReference type="Proteomes" id="UP000664859"/>
    </source>
</evidence>
<gene>
    <name evidence="1" type="ORF">JKP88DRAFT_44171</name>
</gene>
<reference evidence="1" key="1">
    <citation type="submission" date="2021-02" db="EMBL/GenBank/DDBJ databases">
        <title>First Annotated Genome of the Yellow-green Alga Tribonema minus.</title>
        <authorList>
            <person name="Mahan K.M."/>
        </authorList>
    </citation>
    <scope>NUCLEOTIDE SEQUENCE</scope>
    <source>
        <strain evidence="1">UTEX B ZZ1240</strain>
    </source>
</reference>